<dbReference type="Gene3D" id="1.20.142.10">
    <property type="entry name" value="Poly(ADP-ribose) polymerase, regulatory domain"/>
    <property type="match status" value="1"/>
</dbReference>
<keyword evidence="4" id="KW-0548">Nucleotidyltransferase</keyword>
<dbReference type="SUPFAM" id="SSF56399">
    <property type="entry name" value="ADP-ribosylation"/>
    <property type="match status" value="1"/>
</dbReference>
<dbReference type="InterPro" id="IPR012317">
    <property type="entry name" value="Poly(ADP-ribose)pol_cat_dom"/>
</dbReference>
<evidence type="ECO:0000256" key="15">
    <source>
        <dbReference type="RuleBase" id="RU362114"/>
    </source>
</evidence>
<dbReference type="FunFam" id="3.90.228.10:FF:000009">
    <property type="entry name" value="Poly [ADP-ribose] polymerase"/>
    <property type="match status" value="1"/>
</dbReference>
<keyword evidence="3 15" id="KW-0808">Transferase</keyword>
<keyword evidence="8" id="KW-0863">Zinc-finger</keyword>
<evidence type="ECO:0000256" key="5">
    <source>
        <dbReference type="ARBA" id="ARBA00022723"/>
    </source>
</evidence>
<dbReference type="Pfam" id="PF00644">
    <property type="entry name" value="PARP"/>
    <property type="match status" value="1"/>
</dbReference>
<dbReference type="SMART" id="SM00773">
    <property type="entry name" value="WGR"/>
    <property type="match status" value="1"/>
</dbReference>
<evidence type="ECO:0000256" key="6">
    <source>
        <dbReference type="ARBA" id="ARBA00022737"/>
    </source>
</evidence>
<evidence type="ECO:0000256" key="13">
    <source>
        <dbReference type="ARBA" id="ARBA00023242"/>
    </source>
</evidence>
<evidence type="ECO:0000256" key="10">
    <source>
        <dbReference type="ARBA" id="ARBA00023027"/>
    </source>
</evidence>
<evidence type="ECO:0000256" key="3">
    <source>
        <dbReference type="ARBA" id="ARBA00022679"/>
    </source>
</evidence>
<keyword evidence="10 15" id="KW-0520">NAD</keyword>
<dbReference type="InterPro" id="IPR036930">
    <property type="entry name" value="WGR_dom_sf"/>
</dbReference>
<evidence type="ECO:0000313" key="21">
    <source>
        <dbReference type="Proteomes" id="UP000694680"/>
    </source>
</evidence>
<keyword evidence="5" id="KW-0479">Metal-binding</keyword>
<organism evidence="20 21">
    <name type="scientific">Gouania willdenowi</name>
    <name type="common">Blunt-snouted clingfish</name>
    <name type="synonym">Lepadogaster willdenowi</name>
    <dbReference type="NCBI Taxonomy" id="441366"/>
    <lineage>
        <taxon>Eukaryota</taxon>
        <taxon>Metazoa</taxon>
        <taxon>Chordata</taxon>
        <taxon>Craniata</taxon>
        <taxon>Vertebrata</taxon>
        <taxon>Euteleostomi</taxon>
        <taxon>Actinopterygii</taxon>
        <taxon>Neopterygii</taxon>
        <taxon>Teleostei</taxon>
        <taxon>Neoteleostei</taxon>
        <taxon>Acanthomorphata</taxon>
        <taxon>Ovalentaria</taxon>
        <taxon>Blenniimorphae</taxon>
        <taxon>Blenniiformes</taxon>
        <taxon>Gobiesocoidei</taxon>
        <taxon>Gobiesocidae</taxon>
        <taxon>Gobiesocinae</taxon>
        <taxon>Gouania</taxon>
    </lineage>
</organism>
<name>A0A8C5EU01_GOUWI</name>
<feature type="domain" description="PARP alpha-helical" evidence="18">
    <location>
        <begin position="183"/>
        <end position="300"/>
    </location>
</feature>
<dbReference type="CDD" id="cd08002">
    <property type="entry name" value="WGR_PARP3_like"/>
    <property type="match status" value="1"/>
</dbReference>
<feature type="compositionally biased region" description="Basic and acidic residues" evidence="16">
    <location>
        <begin position="19"/>
        <end position="31"/>
    </location>
</feature>
<feature type="domain" description="PARP catalytic" evidence="17">
    <location>
        <begin position="315"/>
        <end position="533"/>
    </location>
</feature>
<accession>A0A8C5EU01</accession>
<dbReference type="SUPFAM" id="SSF47587">
    <property type="entry name" value="Domain of poly(ADP-ribose) polymerase"/>
    <property type="match status" value="1"/>
</dbReference>
<evidence type="ECO:0000256" key="12">
    <source>
        <dbReference type="ARBA" id="ARBA00023204"/>
    </source>
</evidence>
<dbReference type="InterPro" id="IPR036616">
    <property type="entry name" value="Poly(ADP-ribose)pol_reg_dom_sf"/>
</dbReference>
<keyword evidence="12" id="KW-0234">DNA repair</keyword>
<dbReference type="CDD" id="cd01437">
    <property type="entry name" value="parp_like"/>
    <property type="match status" value="1"/>
</dbReference>
<evidence type="ECO:0000313" key="20">
    <source>
        <dbReference type="Ensembl" id="ENSGWIP00000026033.1"/>
    </source>
</evidence>
<dbReference type="GO" id="GO:0005730">
    <property type="term" value="C:nucleolus"/>
    <property type="evidence" value="ECO:0007669"/>
    <property type="project" value="TreeGrafter"/>
</dbReference>
<dbReference type="EC" id="2.4.2.-" evidence="15"/>
<keyword evidence="7" id="KW-0227">DNA damage</keyword>
<dbReference type="PROSITE" id="PS51059">
    <property type="entry name" value="PARP_CATALYTIC"/>
    <property type="match status" value="1"/>
</dbReference>
<dbReference type="PROSITE" id="PS51977">
    <property type="entry name" value="WGR"/>
    <property type="match status" value="1"/>
</dbReference>
<dbReference type="FunFam" id="1.20.142.10:FF:000001">
    <property type="entry name" value="Poly [ADP-ribose] polymerase"/>
    <property type="match status" value="1"/>
</dbReference>
<dbReference type="GO" id="GO:0006302">
    <property type="term" value="P:double-strand break repair"/>
    <property type="evidence" value="ECO:0007669"/>
    <property type="project" value="TreeGrafter"/>
</dbReference>
<proteinExistence type="inferred from homology"/>
<dbReference type="Pfam" id="PF02877">
    <property type="entry name" value="PARP_reg"/>
    <property type="match status" value="1"/>
</dbReference>
<evidence type="ECO:0000256" key="4">
    <source>
        <dbReference type="ARBA" id="ARBA00022695"/>
    </source>
</evidence>
<protein>
    <recommendedName>
        <fullName evidence="15">Poly [ADP-ribose] polymerase</fullName>
        <shortName evidence="15">PARP</shortName>
        <ecNumber evidence="15">2.4.2.-</ecNumber>
    </recommendedName>
</protein>
<dbReference type="GO" id="GO:0003950">
    <property type="term" value="F:NAD+ poly-ADP-ribosyltransferase activity"/>
    <property type="evidence" value="ECO:0007669"/>
    <property type="project" value="UniProtKB-UniRule"/>
</dbReference>
<dbReference type="SUPFAM" id="SSF142921">
    <property type="entry name" value="WGR domain-like"/>
    <property type="match status" value="1"/>
</dbReference>
<evidence type="ECO:0000256" key="7">
    <source>
        <dbReference type="ARBA" id="ARBA00022763"/>
    </source>
</evidence>
<comment type="subcellular location">
    <subcellularLocation>
        <location evidence="1">Nucleus</location>
    </subcellularLocation>
</comment>
<evidence type="ECO:0000256" key="9">
    <source>
        <dbReference type="ARBA" id="ARBA00022833"/>
    </source>
</evidence>
<dbReference type="Gene3D" id="3.90.228.10">
    <property type="match status" value="1"/>
</dbReference>
<keyword evidence="9" id="KW-0862">Zinc</keyword>
<evidence type="ECO:0000259" key="18">
    <source>
        <dbReference type="PROSITE" id="PS51060"/>
    </source>
</evidence>
<dbReference type="InterPro" id="IPR004102">
    <property type="entry name" value="Poly(ADP-ribose)pol_reg_dom"/>
</dbReference>
<gene>
    <name evidence="20" type="primary">parp3</name>
</gene>
<keyword evidence="2 15" id="KW-0328">Glycosyltransferase</keyword>
<dbReference type="Gene3D" id="2.20.140.10">
    <property type="entry name" value="WGR domain"/>
    <property type="match status" value="1"/>
</dbReference>
<dbReference type="PANTHER" id="PTHR10459">
    <property type="entry name" value="DNA LIGASE"/>
    <property type="match status" value="1"/>
</dbReference>
<dbReference type="FunFam" id="2.20.140.10:FF:000001">
    <property type="entry name" value="Poly [ADP-ribose] polymerase"/>
    <property type="match status" value="1"/>
</dbReference>
<evidence type="ECO:0000259" key="17">
    <source>
        <dbReference type="PROSITE" id="PS51059"/>
    </source>
</evidence>
<keyword evidence="13" id="KW-0539">Nucleus</keyword>
<dbReference type="GO" id="GO:0016779">
    <property type="term" value="F:nucleotidyltransferase activity"/>
    <property type="evidence" value="ECO:0007669"/>
    <property type="project" value="UniProtKB-KW"/>
</dbReference>
<evidence type="ECO:0000256" key="16">
    <source>
        <dbReference type="SAM" id="MobiDB-lite"/>
    </source>
</evidence>
<dbReference type="OrthoDB" id="2017365at2759"/>
<dbReference type="GO" id="GO:0070212">
    <property type="term" value="P:protein poly-ADP-ribosylation"/>
    <property type="evidence" value="ECO:0007669"/>
    <property type="project" value="TreeGrafter"/>
</dbReference>
<dbReference type="GO" id="GO:0003677">
    <property type="term" value="F:DNA binding"/>
    <property type="evidence" value="ECO:0007669"/>
    <property type="project" value="UniProtKB-KW"/>
</dbReference>
<feature type="region of interest" description="Disordered" evidence="16">
    <location>
        <begin position="1"/>
        <end position="33"/>
    </location>
</feature>
<feature type="domain" description="WGR" evidence="19">
    <location>
        <begin position="62"/>
        <end position="152"/>
    </location>
</feature>
<dbReference type="GO" id="GO:0008270">
    <property type="term" value="F:zinc ion binding"/>
    <property type="evidence" value="ECO:0007669"/>
    <property type="project" value="UniProtKB-KW"/>
</dbReference>
<evidence type="ECO:0000256" key="11">
    <source>
        <dbReference type="ARBA" id="ARBA00023125"/>
    </source>
</evidence>
<sequence>MAPKRRAASATKAKAGGKKAKEEPQTSKPKDAFTSAKEALLAAGPQVRTNRKVDEHCPRSASGEVYEDYDCMLNQTNIGHNNNKFYVIQVFKLKNKYYSWNRWGRVGEVGQHKLNEFDTADKAVKDFEKKFKDKTKNNWSERQDFVSHPGKYTLIEVDGEEDAEIKADVVDGKAVKVNKNFLPCVLDKPTQNLISLIFSNDMFQEAMECMNLDIKKMPLGKLSKTQIAKGFQVLEEIEGALTKKGKKSSLEELSSKFFTTIPHNFGRSRPPTIDTSEIVEKKKEMLMVLADIELAQTLKSETEKAQEEMTKTVPHPIDQDYNSLKCNLTLIDKKTEIFKIIEKYLKATSDNYTKPQILNVWEVDREDEGERFSANEHLENRRLLWHGTNIAVVAAILKSGLRIMPHSGGRVGRGIYFASENSKSAGYVQTSKTTGVMFLNEVALGREHTITVDNSSLRKAPAGYDSVVARGSVEPDPSMDTFITLDGKQMAVPQGKPIEQPQFSGSNFGNSEYLIYKENQCRIRYLLELKMRY</sequence>
<evidence type="ECO:0000256" key="2">
    <source>
        <dbReference type="ARBA" id="ARBA00022676"/>
    </source>
</evidence>
<dbReference type="Ensembl" id="ENSGWIT00000028428.1">
    <property type="protein sequence ID" value="ENSGWIP00000026033.1"/>
    <property type="gene ID" value="ENSGWIG00000013662.1"/>
</dbReference>
<evidence type="ECO:0000256" key="1">
    <source>
        <dbReference type="ARBA" id="ARBA00004123"/>
    </source>
</evidence>
<evidence type="ECO:0000256" key="14">
    <source>
        <dbReference type="ARBA" id="ARBA00024347"/>
    </source>
</evidence>
<dbReference type="GO" id="GO:1990404">
    <property type="term" value="F:NAD+-protein mono-ADP-ribosyltransferase activity"/>
    <property type="evidence" value="ECO:0007669"/>
    <property type="project" value="TreeGrafter"/>
</dbReference>
<comment type="similarity">
    <text evidence="14">Belongs to the ARTD/PARP family.</text>
</comment>
<dbReference type="InterPro" id="IPR008893">
    <property type="entry name" value="WGR_domain"/>
</dbReference>
<dbReference type="RefSeq" id="XP_028302647.1">
    <property type="nucleotide sequence ID" value="XM_028446846.1"/>
</dbReference>
<dbReference type="PROSITE" id="PS51060">
    <property type="entry name" value="PARP_ALPHA_HD"/>
    <property type="match status" value="1"/>
</dbReference>
<reference evidence="20" key="2">
    <citation type="submission" date="2025-08" db="UniProtKB">
        <authorList>
            <consortium name="Ensembl"/>
        </authorList>
    </citation>
    <scope>IDENTIFICATION</scope>
</reference>
<keyword evidence="6" id="KW-0677">Repeat</keyword>
<evidence type="ECO:0000256" key="8">
    <source>
        <dbReference type="ARBA" id="ARBA00022771"/>
    </source>
</evidence>
<reference evidence="20" key="1">
    <citation type="submission" date="2020-06" db="EMBL/GenBank/DDBJ databases">
        <authorList>
            <consortium name="Wellcome Sanger Institute Data Sharing"/>
        </authorList>
    </citation>
    <scope>NUCLEOTIDE SEQUENCE [LARGE SCALE GENOMIC DNA]</scope>
</reference>
<reference evidence="20" key="3">
    <citation type="submission" date="2025-09" db="UniProtKB">
        <authorList>
            <consortium name="Ensembl"/>
        </authorList>
    </citation>
    <scope>IDENTIFICATION</scope>
</reference>
<dbReference type="InterPro" id="IPR050800">
    <property type="entry name" value="ARTD/PARP"/>
</dbReference>
<dbReference type="GeneID" id="114463343"/>
<keyword evidence="21" id="KW-1185">Reference proteome</keyword>
<dbReference type="Pfam" id="PF05406">
    <property type="entry name" value="WGR"/>
    <property type="match status" value="1"/>
</dbReference>
<keyword evidence="11" id="KW-0238">DNA-binding</keyword>
<dbReference type="Proteomes" id="UP000694680">
    <property type="component" value="Chromosome 5"/>
</dbReference>
<dbReference type="GO" id="GO:0035861">
    <property type="term" value="C:site of double-strand break"/>
    <property type="evidence" value="ECO:0007669"/>
    <property type="project" value="TreeGrafter"/>
</dbReference>
<dbReference type="AlphaFoldDB" id="A0A8C5EU01"/>
<evidence type="ECO:0000259" key="19">
    <source>
        <dbReference type="PROSITE" id="PS51977"/>
    </source>
</evidence>
<dbReference type="CTD" id="10039"/>
<dbReference type="PANTHER" id="PTHR10459:SF66">
    <property type="entry name" value="PROTEIN MONO-ADP-RIBOSYLTRANSFERASE PARP3"/>
    <property type="match status" value="1"/>
</dbReference>